<protein>
    <submittedName>
        <fullName evidence="1">13453_t:CDS:1</fullName>
    </submittedName>
</protein>
<feature type="non-terminal residue" evidence="1">
    <location>
        <position position="51"/>
    </location>
</feature>
<evidence type="ECO:0000313" key="2">
    <source>
        <dbReference type="Proteomes" id="UP000789702"/>
    </source>
</evidence>
<organism evidence="1 2">
    <name type="scientific">Dentiscutata heterogama</name>
    <dbReference type="NCBI Taxonomy" id="1316150"/>
    <lineage>
        <taxon>Eukaryota</taxon>
        <taxon>Fungi</taxon>
        <taxon>Fungi incertae sedis</taxon>
        <taxon>Mucoromycota</taxon>
        <taxon>Glomeromycotina</taxon>
        <taxon>Glomeromycetes</taxon>
        <taxon>Diversisporales</taxon>
        <taxon>Gigasporaceae</taxon>
        <taxon>Dentiscutata</taxon>
    </lineage>
</organism>
<name>A0ACA9P328_9GLOM</name>
<comment type="caution">
    <text evidence="1">The sequence shown here is derived from an EMBL/GenBank/DDBJ whole genome shotgun (WGS) entry which is preliminary data.</text>
</comment>
<sequence length="51" mass="5993">MLNQRKKKKDLCDTPLSTFTSARTYTPDNISEKSTPRSEIAQKLNFYRKKL</sequence>
<dbReference type="EMBL" id="CAJVPU010022896">
    <property type="protein sequence ID" value="CAG8686807.1"/>
    <property type="molecule type" value="Genomic_DNA"/>
</dbReference>
<dbReference type="Proteomes" id="UP000789702">
    <property type="component" value="Unassembled WGS sequence"/>
</dbReference>
<evidence type="ECO:0000313" key="1">
    <source>
        <dbReference type="EMBL" id="CAG8686807.1"/>
    </source>
</evidence>
<reference evidence="1" key="1">
    <citation type="submission" date="2021-06" db="EMBL/GenBank/DDBJ databases">
        <authorList>
            <person name="Kallberg Y."/>
            <person name="Tangrot J."/>
            <person name="Rosling A."/>
        </authorList>
    </citation>
    <scope>NUCLEOTIDE SEQUENCE</scope>
    <source>
        <strain evidence="1">IL203A</strain>
    </source>
</reference>
<accession>A0ACA9P328</accession>
<proteinExistence type="predicted"/>
<keyword evidence="2" id="KW-1185">Reference proteome</keyword>
<gene>
    <name evidence="1" type="ORF">DHETER_LOCUS11010</name>
</gene>